<evidence type="ECO:0000313" key="2">
    <source>
        <dbReference type="Proteomes" id="UP001501391"/>
    </source>
</evidence>
<comment type="caution">
    <text evidence="1">The sequence shown here is derived from an EMBL/GenBank/DDBJ whole genome shotgun (WGS) entry which is preliminary data.</text>
</comment>
<gene>
    <name evidence="1" type="ORF">GCM10009787_11190</name>
</gene>
<reference evidence="1 2" key="1">
    <citation type="journal article" date="2019" name="Int. J. Syst. Evol. Microbiol.">
        <title>The Global Catalogue of Microorganisms (GCM) 10K type strain sequencing project: providing services to taxonomists for standard genome sequencing and annotation.</title>
        <authorList>
            <consortium name="The Broad Institute Genomics Platform"/>
            <consortium name="The Broad Institute Genome Sequencing Center for Infectious Disease"/>
            <person name="Wu L."/>
            <person name="Ma J."/>
        </authorList>
    </citation>
    <scope>NUCLEOTIDE SEQUENCE [LARGE SCALE GENOMIC DNA]</scope>
    <source>
        <strain evidence="1 2">JCM 14924</strain>
    </source>
</reference>
<sequence>MSITPPLPPRPAAVVNADIRALLERTRRRLSDAERAEYDLLLAEYEAAVRGGVTAAA</sequence>
<accession>A0ABN3BBZ7</accession>
<name>A0ABN3BBZ7_9ACTN</name>
<evidence type="ECO:0000313" key="1">
    <source>
        <dbReference type="EMBL" id="GAA2192669.1"/>
    </source>
</evidence>
<organism evidence="1 2">
    <name type="scientific">Streptomyces bangladeshensis</name>
    <dbReference type="NCBI Taxonomy" id="295352"/>
    <lineage>
        <taxon>Bacteria</taxon>
        <taxon>Bacillati</taxon>
        <taxon>Actinomycetota</taxon>
        <taxon>Actinomycetes</taxon>
        <taxon>Kitasatosporales</taxon>
        <taxon>Streptomycetaceae</taxon>
        <taxon>Streptomyces</taxon>
    </lineage>
</organism>
<dbReference type="EMBL" id="BAAAOQ010000003">
    <property type="protein sequence ID" value="GAA2192669.1"/>
    <property type="molecule type" value="Genomic_DNA"/>
</dbReference>
<protein>
    <submittedName>
        <fullName evidence="1">Uncharacterized protein</fullName>
    </submittedName>
</protein>
<proteinExistence type="predicted"/>
<dbReference type="Proteomes" id="UP001501391">
    <property type="component" value="Unassembled WGS sequence"/>
</dbReference>
<keyword evidence="2" id="KW-1185">Reference proteome</keyword>
<dbReference type="RefSeq" id="WP_346162149.1">
    <property type="nucleotide sequence ID" value="NZ_BAAAOQ010000003.1"/>
</dbReference>